<gene>
    <name evidence="1" type="ORF">GCK32_020566</name>
</gene>
<dbReference type="EMBL" id="WIXE01022718">
    <property type="protein sequence ID" value="KAK5967242.1"/>
    <property type="molecule type" value="Genomic_DNA"/>
</dbReference>
<accession>A0AAN8F4F2</accession>
<dbReference type="Gene3D" id="2.130.10.10">
    <property type="entry name" value="YVTN repeat-like/Quinoprotein amine dehydrogenase"/>
    <property type="match status" value="1"/>
</dbReference>
<organism evidence="1 2">
    <name type="scientific">Trichostrongylus colubriformis</name>
    <name type="common">Black scour worm</name>
    <dbReference type="NCBI Taxonomy" id="6319"/>
    <lineage>
        <taxon>Eukaryota</taxon>
        <taxon>Metazoa</taxon>
        <taxon>Ecdysozoa</taxon>
        <taxon>Nematoda</taxon>
        <taxon>Chromadorea</taxon>
        <taxon>Rhabditida</taxon>
        <taxon>Rhabditina</taxon>
        <taxon>Rhabditomorpha</taxon>
        <taxon>Strongyloidea</taxon>
        <taxon>Trichostrongylidae</taxon>
        <taxon>Trichostrongylus</taxon>
    </lineage>
</organism>
<evidence type="ECO:0000313" key="2">
    <source>
        <dbReference type="Proteomes" id="UP001331761"/>
    </source>
</evidence>
<protein>
    <submittedName>
        <fullName evidence="1">Uncharacterized protein</fullName>
    </submittedName>
</protein>
<evidence type="ECO:0000313" key="1">
    <source>
        <dbReference type="EMBL" id="KAK5967242.1"/>
    </source>
</evidence>
<feature type="non-terminal residue" evidence="1">
    <location>
        <position position="1"/>
    </location>
</feature>
<dbReference type="Proteomes" id="UP001331761">
    <property type="component" value="Unassembled WGS sequence"/>
</dbReference>
<comment type="caution">
    <text evidence="1">The sequence shown here is derived from an EMBL/GenBank/DDBJ whole genome shotgun (WGS) entry which is preliminary data.</text>
</comment>
<keyword evidence="2" id="KW-1185">Reference proteome</keyword>
<dbReference type="InterPro" id="IPR015943">
    <property type="entry name" value="WD40/YVTN_repeat-like_dom_sf"/>
</dbReference>
<reference evidence="1 2" key="1">
    <citation type="submission" date="2019-10" db="EMBL/GenBank/DDBJ databases">
        <title>Assembly and Annotation for the nematode Trichostrongylus colubriformis.</title>
        <authorList>
            <person name="Martin J."/>
        </authorList>
    </citation>
    <scope>NUCLEOTIDE SEQUENCE [LARGE SCALE GENOMIC DNA]</scope>
    <source>
        <strain evidence="1">G859</strain>
        <tissue evidence="1">Whole worm</tissue>
    </source>
</reference>
<sequence length="117" mass="12957">IILFDKKVFNRKASGGKLGALPINAKGRKLRKDMSIVCAHADQVDDFCFMTFNDDLLVTCSRDDNILLENETAVLCLLTVAIVAAHIVYLNRAGRFCGQGPIIGLERRRETTGSECR</sequence>
<proteinExistence type="predicted"/>
<name>A0AAN8F4F2_TRICO</name>
<dbReference type="AlphaFoldDB" id="A0AAN8F4F2"/>